<comment type="caution">
    <text evidence="2">The sequence shown here is derived from an EMBL/GenBank/DDBJ whole genome shotgun (WGS) entry which is preliminary data.</text>
</comment>
<name>A0A263D152_9PSEU</name>
<dbReference type="InParanoid" id="A0A263D152"/>
<dbReference type="SUPFAM" id="SSF47413">
    <property type="entry name" value="lambda repressor-like DNA-binding domains"/>
    <property type="match status" value="1"/>
</dbReference>
<evidence type="ECO:0000313" key="2">
    <source>
        <dbReference type="EMBL" id="OZM71367.1"/>
    </source>
</evidence>
<dbReference type="Pfam" id="PF19054">
    <property type="entry name" value="DUF5753"/>
    <property type="match status" value="1"/>
</dbReference>
<protein>
    <submittedName>
        <fullName evidence="2">Transcriptional regulator</fullName>
    </submittedName>
</protein>
<dbReference type="Proteomes" id="UP000242444">
    <property type="component" value="Unassembled WGS sequence"/>
</dbReference>
<sequence>MVRNDPAAARWLVGVELRHYRNRAHKTAKAAAEVIGSNHSKIIHMETGRYGQKPGEVTDLLGFYGAPDSELARVAALAEYEDGPPWWEPWNKVVSDSFATFIGLEGMAERVLTYEPLLMSALFQTESYAMAVTGVSHRVPLDQQDLVVELRMERQRRLREVEPLKVHAVIEESVLRRIAGDERVMRGQLEHLLELAELPSITWQILPTRHGIRATTFGKFDLLGLPSGREIVYVESLYGADYVHEKTEVRGYTLLLDSVRGEVLDEDESVALVKQVITETR</sequence>
<dbReference type="AlphaFoldDB" id="A0A263D152"/>
<dbReference type="RefSeq" id="WP_094864315.1">
    <property type="nucleotide sequence ID" value="NZ_NKYE01000013.1"/>
</dbReference>
<keyword evidence="3" id="KW-1185">Reference proteome</keyword>
<proteinExistence type="predicted"/>
<dbReference type="Pfam" id="PF13560">
    <property type="entry name" value="HTH_31"/>
    <property type="match status" value="1"/>
</dbReference>
<dbReference type="InterPro" id="IPR043917">
    <property type="entry name" value="DUF5753"/>
</dbReference>
<evidence type="ECO:0000313" key="3">
    <source>
        <dbReference type="Proteomes" id="UP000242444"/>
    </source>
</evidence>
<dbReference type="PROSITE" id="PS50943">
    <property type="entry name" value="HTH_CROC1"/>
    <property type="match status" value="1"/>
</dbReference>
<organism evidence="2 3">
    <name type="scientific">Amycolatopsis antarctica</name>
    <dbReference type="NCBI Taxonomy" id="1854586"/>
    <lineage>
        <taxon>Bacteria</taxon>
        <taxon>Bacillati</taxon>
        <taxon>Actinomycetota</taxon>
        <taxon>Actinomycetes</taxon>
        <taxon>Pseudonocardiales</taxon>
        <taxon>Pseudonocardiaceae</taxon>
        <taxon>Amycolatopsis</taxon>
    </lineage>
</organism>
<dbReference type="EMBL" id="NKYE01000013">
    <property type="protein sequence ID" value="OZM71367.1"/>
    <property type="molecule type" value="Genomic_DNA"/>
</dbReference>
<dbReference type="InterPro" id="IPR001387">
    <property type="entry name" value="Cro/C1-type_HTH"/>
</dbReference>
<evidence type="ECO:0000259" key="1">
    <source>
        <dbReference type="PROSITE" id="PS50943"/>
    </source>
</evidence>
<gene>
    <name evidence="2" type="ORF">CFN78_19570</name>
</gene>
<dbReference type="OrthoDB" id="4285266at2"/>
<dbReference type="GO" id="GO:0003677">
    <property type="term" value="F:DNA binding"/>
    <property type="evidence" value="ECO:0007669"/>
    <property type="project" value="InterPro"/>
</dbReference>
<reference evidence="2 3" key="1">
    <citation type="submission" date="2017-07" db="EMBL/GenBank/DDBJ databases">
        <title>Amycolatopsis antarcticus sp. nov., isolated from the surface of an Antarcticus brown macroalga.</title>
        <authorList>
            <person name="Wang J."/>
            <person name="Leiva S."/>
            <person name="Huang J."/>
            <person name="Huang Y."/>
        </authorList>
    </citation>
    <scope>NUCLEOTIDE SEQUENCE [LARGE SCALE GENOMIC DNA]</scope>
    <source>
        <strain evidence="2 3">AU-G6</strain>
    </source>
</reference>
<accession>A0A263D152</accession>
<feature type="domain" description="HTH cro/C1-type" evidence="1">
    <location>
        <begin position="17"/>
        <end position="71"/>
    </location>
</feature>
<dbReference type="InterPro" id="IPR010982">
    <property type="entry name" value="Lambda_DNA-bd_dom_sf"/>
</dbReference>